<dbReference type="Proteomes" id="UP000501379">
    <property type="component" value="Chromosome"/>
</dbReference>
<gene>
    <name evidence="1" type="ORF">HNE05_15665</name>
</gene>
<organism evidence="1 2">
    <name type="scientific">Aquipseudomonas campi</name>
    <dbReference type="NCBI Taxonomy" id="2731681"/>
    <lineage>
        <taxon>Bacteria</taxon>
        <taxon>Pseudomonadati</taxon>
        <taxon>Pseudomonadota</taxon>
        <taxon>Gammaproteobacteria</taxon>
        <taxon>Pseudomonadales</taxon>
        <taxon>Pseudomonadaceae</taxon>
        <taxon>Aquipseudomonas</taxon>
    </lineage>
</organism>
<keyword evidence="2" id="KW-1185">Reference proteome</keyword>
<sequence length="152" mass="16860">MPALPLYRTRLLVLLALIGLSSACTVIRVEPLKTPSDSMCIQENPAVQVDDFLGVVERGFARHGISTRRIQQPADGSCPMVLTYTARRSWSVVTYLSLAELTIRDQRGQMLASAYYRFRGRGMLAVKKYQSTETKMTPVIDQLLAEVPSAAP</sequence>
<reference evidence="1" key="1">
    <citation type="submission" date="2020-07" db="EMBL/GenBank/DDBJ databases">
        <title>Nitrate ammonifying Pseudomonas campi sp. nov. isolated from German agricultural grassland.</title>
        <authorList>
            <person name="Timsy T."/>
            <person name="Ulrich A."/>
            <person name="Spanner T."/>
            <person name="Foesel B."/>
            <person name="Kolb S."/>
            <person name="Horn M.A."/>
            <person name="Behrendt U."/>
        </authorList>
    </citation>
    <scope>NUCLEOTIDE SEQUENCE</scope>
    <source>
        <strain evidence="1">S1-A32-2</strain>
    </source>
</reference>
<name>A0A6M8FK47_9GAMM</name>
<dbReference type="EMBL" id="CP053697">
    <property type="protein sequence ID" value="QKE64722.1"/>
    <property type="molecule type" value="Genomic_DNA"/>
</dbReference>
<dbReference type="RefSeq" id="WP_173209903.1">
    <property type="nucleotide sequence ID" value="NZ_CP053697.2"/>
</dbReference>
<proteinExistence type="predicted"/>
<dbReference type="AlphaFoldDB" id="A0A6M8FK47"/>
<dbReference type="NCBIfam" id="NF040519">
    <property type="entry name" value="Sbal_3080_fam"/>
    <property type="match status" value="1"/>
</dbReference>
<accession>A0A6M8FK47</accession>
<evidence type="ECO:0000313" key="2">
    <source>
        <dbReference type="Proteomes" id="UP000501379"/>
    </source>
</evidence>
<dbReference type="KEGG" id="pcam:HNE05_15665"/>
<evidence type="ECO:0008006" key="3">
    <source>
        <dbReference type="Google" id="ProtNLM"/>
    </source>
</evidence>
<protein>
    <recommendedName>
        <fullName evidence="3">Lipoprotein</fullName>
    </recommendedName>
</protein>
<evidence type="ECO:0000313" key="1">
    <source>
        <dbReference type="EMBL" id="QKE64722.1"/>
    </source>
</evidence>